<dbReference type="GO" id="GO:0019432">
    <property type="term" value="P:triglyceride biosynthetic process"/>
    <property type="evidence" value="ECO:0007669"/>
    <property type="project" value="TreeGrafter"/>
</dbReference>
<evidence type="ECO:0000256" key="3">
    <source>
        <dbReference type="ARBA" id="ARBA00013244"/>
    </source>
</evidence>
<comment type="pathway">
    <text evidence="2">Lipid metabolism.</text>
</comment>
<dbReference type="PANTHER" id="PTHR31650">
    <property type="entry name" value="O-ACYLTRANSFERASE (WSD1-LIKE) FAMILY PROTEIN"/>
    <property type="match status" value="1"/>
</dbReference>
<dbReference type="GO" id="GO:0005886">
    <property type="term" value="C:plasma membrane"/>
    <property type="evidence" value="ECO:0007669"/>
    <property type="project" value="TreeGrafter"/>
</dbReference>
<feature type="non-terminal residue" evidence="9">
    <location>
        <position position="585"/>
    </location>
</feature>
<keyword evidence="7" id="KW-0812">Transmembrane</keyword>
<keyword evidence="7" id="KW-1133">Transmembrane helix</keyword>
<evidence type="ECO:0000256" key="6">
    <source>
        <dbReference type="ARBA" id="ARBA00048109"/>
    </source>
</evidence>
<dbReference type="SUPFAM" id="SSF52777">
    <property type="entry name" value="CoA-dependent acyltransferases"/>
    <property type="match status" value="2"/>
</dbReference>
<feature type="transmembrane region" description="Helical" evidence="7">
    <location>
        <begin position="513"/>
        <end position="535"/>
    </location>
</feature>
<dbReference type="PANTHER" id="PTHR31650:SF34">
    <property type="entry name" value="O-ACYLTRANSFERASE WSD1-LIKE ISOFORM X1"/>
    <property type="match status" value="1"/>
</dbReference>
<evidence type="ECO:0000256" key="5">
    <source>
        <dbReference type="ARBA" id="ARBA00023315"/>
    </source>
</evidence>
<proteinExistence type="predicted"/>
<name>A0AA38F4G0_TAXCH</name>
<protein>
    <recommendedName>
        <fullName evidence="3">diacylglycerol O-acyltransferase</fullName>
        <ecNumber evidence="3">2.3.1.20</ecNumber>
    </recommendedName>
</protein>
<comment type="pathway">
    <text evidence="1">Glycerolipid metabolism; triacylglycerol biosynthesis.</text>
</comment>
<dbReference type="OMA" id="NTCMENA"/>
<evidence type="ECO:0000256" key="1">
    <source>
        <dbReference type="ARBA" id="ARBA00004771"/>
    </source>
</evidence>
<gene>
    <name evidence="9" type="ORF">KI387_032787</name>
</gene>
<dbReference type="Pfam" id="PF03007">
    <property type="entry name" value="WS_DGAT_cat"/>
    <property type="match status" value="2"/>
</dbReference>
<dbReference type="EMBL" id="JAHRHJ020003813">
    <property type="protein sequence ID" value="KAH9288670.1"/>
    <property type="molecule type" value="Genomic_DNA"/>
</dbReference>
<keyword evidence="5" id="KW-0012">Acyltransferase</keyword>
<dbReference type="InterPro" id="IPR045034">
    <property type="entry name" value="O-acyltransferase_WSD1-like"/>
</dbReference>
<evidence type="ECO:0000313" key="10">
    <source>
        <dbReference type="Proteomes" id="UP000824469"/>
    </source>
</evidence>
<accession>A0AA38F4G0</accession>
<evidence type="ECO:0000256" key="7">
    <source>
        <dbReference type="SAM" id="Phobius"/>
    </source>
</evidence>
<reference evidence="9 10" key="1">
    <citation type="journal article" date="2021" name="Nat. Plants">
        <title>The Taxus genome provides insights into paclitaxel biosynthesis.</title>
        <authorList>
            <person name="Xiong X."/>
            <person name="Gou J."/>
            <person name="Liao Q."/>
            <person name="Li Y."/>
            <person name="Zhou Q."/>
            <person name="Bi G."/>
            <person name="Li C."/>
            <person name="Du R."/>
            <person name="Wang X."/>
            <person name="Sun T."/>
            <person name="Guo L."/>
            <person name="Liang H."/>
            <person name="Lu P."/>
            <person name="Wu Y."/>
            <person name="Zhang Z."/>
            <person name="Ro D.K."/>
            <person name="Shang Y."/>
            <person name="Huang S."/>
            <person name="Yan J."/>
        </authorList>
    </citation>
    <scope>NUCLEOTIDE SEQUENCE [LARGE SCALE GENOMIC DNA]</scope>
    <source>
        <strain evidence="9">Ta-2019</strain>
    </source>
</reference>
<comment type="catalytic activity">
    <reaction evidence="6">
        <text>an acyl-CoA + a 1,2-diacyl-sn-glycerol = a triacyl-sn-glycerol + CoA</text>
        <dbReference type="Rhea" id="RHEA:10868"/>
        <dbReference type="ChEBI" id="CHEBI:17815"/>
        <dbReference type="ChEBI" id="CHEBI:57287"/>
        <dbReference type="ChEBI" id="CHEBI:58342"/>
        <dbReference type="ChEBI" id="CHEBI:64615"/>
        <dbReference type="EC" id="2.3.1.20"/>
    </reaction>
</comment>
<feature type="domain" description="O-acyltransferase WSD1-like N-terminal" evidence="8">
    <location>
        <begin position="76"/>
        <end position="281"/>
    </location>
</feature>
<evidence type="ECO:0000259" key="8">
    <source>
        <dbReference type="Pfam" id="PF03007"/>
    </source>
</evidence>
<comment type="caution">
    <text evidence="9">The sequence shown here is derived from an EMBL/GenBank/DDBJ whole genome shotgun (WGS) entry which is preliminary data.</text>
</comment>
<dbReference type="Proteomes" id="UP000824469">
    <property type="component" value="Unassembled WGS sequence"/>
</dbReference>
<evidence type="ECO:0000256" key="2">
    <source>
        <dbReference type="ARBA" id="ARBA00005189"/>
    </source>
</evidence>
<keyword evidence="10" id="KW-1185">Reference proteome</keyword>
<dbReference type="EC" id="2.3.1.20" evidence="3"/>
<dbReference type="Gene3D" id="3.30.559.10">
    <property type="entry name" value="Chloramphenicol acetyltransferase-like domain"/>
    <property type="match status" value="2"/>
</dbReference>
<keyword evidence="7" id="KW-0472">Membrane</keyword>
<dbReference type="AlphaFoldDB" id="A0AA38F4G0"/>
<keyword evidence="4" id="KW-0808">Transferase</keyword>
<evidence type="ECO:0000256" key="4">
    <source>
        <dbReference type="ARBA" id="ARBA00022679"/>
    </source>
</evidence>
<organism evidence="9 10">
    <name type="scientific">Taxus chinensis</name>
    <name type="common">Chinese yew</name>
    <name type="synonym">Taxus wallichiana var. chinensis</name>
    <dbReference type="NCBI Taxonomy" id="29808"/>
    <lineage>
        <taxon>Eukaryota</taxon>
        <taxon>Viridiplantae</taxon>
        <taxon>Streptophyta</taxon>
        <taxon>Embryophyta</taxon>
        <taxon>Tracheophyta</taxon>
        <taxon>Spermatophyta</taxon>
        <taxon>Pinopsida</taxon>
        <taxon>Pinidae</taxon>
        <taxon>Conifers II</taxon>
        <taxon>Cupressales</taxon>
        <taxon>Taxaceae</taxon>
        <taxon>Taxus</taxon>
    </lineage>
</organism>
<feature type="domain" description="O-acyltransferase WSD1-like N-terminal" evidence="8">
    <location>
        <begin position="382"/>
        <end position="585"/>
    </location>
</feature>
<dbReference type="GO" id="GO:0004144">
    <property type="term" value="F:diacylglycerol O-acyltransferase activity"/>
    <property type="evidence" value="ECO:0007669"/>
    <property type="project" value="UniProtKB-EC"/>
</dbReference>
<dbReference type="InterPro" id="IPR023213">
    <property type="entry name" value="CAT-like_dom_sf"/>
</dbReference>
<evidence type="ECO:0000313" key="9">
    <source>
        <dbReference type="EMBL" id="KAH9288670.1"/>
    </source>
</evidence>
<sequence length="585" mass="66692">MGGCGFSNSCYVMEKLPVSPMGEILNTPTFRLCIHVVVELDEPVDISDAKKTICELLLSQSPRFSSIPIMKDNGVVQWKKTEVNVDDHVFVPQFPPHLTSYDEYVEEYVSDMHLRKLSPSRPLWEFHFLNYKTTNGEAIMIVNVHHMLGDGASLVALARACSTRPSHNPTLSQTLISSTSHHTELPAQVHKIRSLDTTWFGFDGIYRLWNLVFTVVLVMWYTLLDLISTFSRFKWVEDSRFPIRGHPGVEMLPKVIASNKFKLHDIREIKNRVGGTVNDVVMGVVFYRFRLYCQMDLPGLSPWRCVGGCGFSNSCYAMEQLAVSPMGEILNTPTFGLCIHVIVELDEPVDISDAKKTICELLLSQSLRFSYIPIMKDNGVVQWKKTEVNVDDHVFVPQFPPHLTSYDEYVEEYVSDMHLRKLSPSRPLWEFHFLNYKTTNGEAIMIVNVHHMLGDGASLVALARACSTRPSHNPTLSQTLISSTSHHTELPAQVHKIRSLDTTWFGFDGIYRLWNLVFTVVLVMWYTLLDLISTFSRFKWVEDSRFPIRGHPGVEMLPKVIASNKFKLHDIREIKNRVGGTVNDV</sequence>
<dbReference type="InterPro" id="IPR004255">
    <property type="entry name" value="O-acyltransferase_WSD1_N"/>
</dbReference>